<dbReference type="InterPro" id="IPR000719">
    <property type="entry name" value="Prot_kinase_dom"/>
</dbReference>
<comment type="catalytic activity">
    <reaction evidence="18">
        <text>L-threonyl-[protein] + ATP = O-phospho-L-threonyl-[protein] + ADP + H(+)</text>
        <dbReference type="Rhea" id="RHEA:46608"/>
        <dbReference type="Rhea" id="RHEA-COMP:11060"/>
        <dbReference type="Rhea" id="RHEA-COMP:11605"/>
        <dbReference type="ChEBI" id="CHEBI:15378"/>
        <dbReference type="ChEBI" id="CHEBI:30013"/>
        <dbReference type="ChEBI" id="CHEBI:30616"/>
        <dbReference type="ChEBI" id="CHEBI:61977"/>
        <dbReference type="ChEBI" id="CHEBI:456216"/>
        <dbReference type="EC" id="2.7.11.1"/>
    </reaction>
</comment>
<dbReference type="PANTHER" id="PTHR48005:SF16">
    <property type="entry name" value="MDIS1-INTERACTING RECEPTOR LIKE KINASE 2-LIKE ISOFORM X1"/>
    <property type="match status" value="1"/>
</dbReference>
<dbReference type="AlphaFoldDB" id="A0AAV9CPD0"/>
<keyword evidence="10" id="KW-0677">Repeat</keyword>
<evidence type="ECO:0000256" key="18">
    <source>
        <dbReference type="ARBA" id="ARBA00047899"/>
    </source>
</evidence>
<dbReference type="PROSITE" id="PS50011">
    <property type="entry name" value="PROTEIN_KINASE_DOM"/>
    <property type="match status" value="1"/>
</dbReference>
<evidence type="ECO:0000256" key="20">
    <source>
        <dbReference type="PROSITE-ProRule" id="PRU10141"/>
    </source>
</evidence>
<feature type="transmembrane region" description="Helical" evidence="21">
    <location>
        <begin position="512"/>
        <end position="540"/>
    </location>
</feature>
<dbReference type="SUPFAM" id="SSF56112">
    <property type="entry name" value="Protein kinase-like (PK-like)"/>
    <property type="match status" value="1"/>
</dbReference>
<keyword evidence="17" id="KW-0325">Glycoprotein</keyword>
<name>A0AAV9CPD0_ACOCL</name>
<dbReference type="FunFam" id="3.80.10.10:FF:000095">
    <property type="entry name" value="LRR receptor-like serine/threonine-protein kinase GSO1"/>
    <property type="match status" value="1"/>
</dbReference>
<dbReference type="GO" id="GO:0005886">
    <property type="term" value="C:plasma membrane"/>
    <property type="evidence" value="ECO:0007669"/>
    <property type="project" value="UniProtKB-SubCell"/>
</dbReference>
<dbReference type="EMBL" id="JAUJYO010000018">
    <property type="protein sequence ID" value="KAK1290968.1"/>
    <property type="molecule type" value="Genomic_DNA"/>
</dbReference>
<evidence type="ECO:0000256" key="2">
    <source>
        <dbReference type="ARBA" id="ARBA00004479"/>
    </source>
</evidence>
<dbReference type="InterPro" id="IPR032675">
    <property type="entry name" value="LRR_dom_sf"/>
</dbReference>
<dbReference type="Gene3D" id="3.30.200.20">
    <property type="entry name" value="Phosphorylase Kinase, domain 1"/>
    <property type="match status" value="1"/>
</dbReference>
<accession>A0AAV9CPD0</accession>
<keyword evidence="6" id="KW-0433">Leucine-rich repeat</keyword>
<dbReference type="Pfam" id="PF12799">
    <property type="entry name" value="LRR_4"/>
    <property type="match status" value="1"/>
</dbReference>
<evidence type="ECO:0000259" key="23">
    <source>
        <dbReference type="PROSITE" id="PS50011"/>
    </source>
</evidence>
<evidence type="ECO:0000313" key="25">
    <source>
        <dbReference type="Proteomes" id="UP001180020"/>
    </source>
</evidence>
<gene>
    <name evidence="24" type="ORF">QJS10_CPB18g02087</name>
</gene>
<evidence type="ECO:0000256" key="13">
    <source>
        <dbReference type="ARBA" id="ARBA00022840"/>
    </source>
</evidence>
<evidence type="ECO:0000256" key="4">
    <source>
        <dbReference type="ARBA" id="ARBA00022527"/>
    </source>
</evidence>
<sequence length="869" mass="95074">MTLKLYQIILCLALVPSVASITAKSEAQALLAWKRSLNSTQYQSYLDSWNNSVTNPCSWVGITCNEAHRVSAIHIVFVGLKGTLDNFSFQSFPHLTQFILSNNRIYGAIPSDIGFLSNLTHLDLSGNEISGTVPPSFSSLTHLAKLDLSKNRISGEVDTLFSLFNNGTSSINLASNQLTGHLSSSIGRYGNLQFLDLSNNQIGSITGEIGGLENLTTLDLSNNILTGSIPPELINLQNLVRLRVSNNQLTSPVPYLRILSLNELSMSRNRFDGPIPSGLSELWYLSKLDLSNNLFNNSIPFWLSNLTFLTYLDLGGNQIDGYIPPEMGNLVYLRQLMLSKNKLSGPIPESLSNLGNLQNLSLSNNQISGSIPSEIGNGLSNLLNMDLSSNQLVGEIPQTLGKCSQLNYLDLSTNNLSGYIPESFKNLNLLRTLNLSHNMLYGKVPFSGTDIPGLSSPDPSSPSSVDFSYNYDMESPPPYDNTFPPEAFAGNRRNAGGALKNPSDSNRVKTGVAAFVVAVPVALTVFLVIVFAALVVISVLQKRPTSEEANGVPVLIEMRKADLFSVWNNDGKILFDDIVEATGNFDDLFCVGMGGNGSVYEAELPSGQVVAVKKFHPMEDESRLDDAGFMNEIRTLTRVRHRNIVKLFGFCSHPRCMLLVCEYMVRGSLADVLVNDERAKEFDWVKRVDAIRGVASALSYMHHDCRPPIVHRDVSCGNVLFDANFKACVSDFGTARLLNPDSSNETRVTGTFGYIAPELAYTMRVTEKCDIYSFGVVALEVIMGRYPGEFISTASHSSGGLSMKLKDVLDQRLPVPTDEVAKGIVVAMRVALACVRDNPKSRPTMQQVTIDLSTQNSLSIPDDPFSHDT</sequence>
<dbReference type="InterPro" id="IPR003591">
    <property type="entry name" value="Leu-rich_rpt_typical-subtyp"/>
</dbReference>
<dbReference type="FunFam" id="3.80.10.10:FF:000400">
    <property type="entry name" value="Nuclear pore complex protein NUP107"/>
    <property type="match status" value="1"/>
</dbReference>
<evidence type="ECO:0000256" key="16">
    <source>
        <dbReference type="ARBA" id="ARBA00023170"/>
    </source>
</evidence>
<keyword evidence="13 20" id="KW-0067">ATP-binding</keyword>
<dbReference type="SUPFAM" id="SSF52058">
    <property type="entry name" value="L domain-like"/>
    <property type="match status" value="1"/>
</dbReference>
<dbReference type="InterPro" id="IPR001611">
    <property type="entry name" value="Leu-rich_rpt"/>
</dbReference>
<evidence type="ECO:0000256" key="6">
    <source>
        <dbReference type="ARBA" id="ARBA00022614"/>
    </source>
</evidence>
<keyword evidence="4" id="KW-0723">Serine/threonine-protein kinase</keyword>
<dbReference type="PROSITE" id="PS00107">
    <property type="entry name" value="PROTEIN_KINASE_ATP"/>
    <property type="match status" value="1"/>
</dbReference>
<dbReference type="Pfam" id="PF00560">
    <property type="entry name" value="LRR_1"/>
    <property type="match status" value="5"/>
</dbReference>
<evidence type="ECO:0000313" key="24">
    <source>
        <dbReference type="EMBL" id="KAK1290968.1"/>
    </source>
</evidence>
<dbReference type="Proteomes" id="UP001180020">
    <property type="component" value="Unassembled WGS sequence"/>
</dbReference>
<evidence type="ECO:0000256" key="11">
    <source>
        <dbReference type="ARBA" id="ARBA00022741"/>
    </source>
</evidence>
<dbReference type="FunFam" id="3.30.200.20:FF:000309">
    <property type="entry name" value="Leucine-rich repeat receptor protein kinase MSP1"/>
    <property type="match status" value="1"/>
</dbReference>
<feature type="domain" description="Protein kinase" evidence="23">
    <location>
        <begin position="585"/>
        <end position="866"/>
    </location>
</feature>
<dbReference type="FunFam" id="1.10.510.10:FF:000445">
    <property type="entry name" value="MDIS1-interacting receptor like kinase 2"/>
    <property type="match status" value="1"/>
</dbReference>
<dbReference type="PANTHER" id="PTHR48005">
    <property type="entry name" value="LEUCINE RICH REPEAT KINASE 2"/>
    <property type="match status" value="1"/>
</dbReference>
<keyword evidence="14 21" id="KW-1133">Transmembrane helix</keyword>
<evidence type="ECO:0000256" key="17">
    <source>
        <dbReference type="ARBA" id="ARBA00023180"/>
    </source>
</evidence>
<comment type="catalytic activity">
    <reaction evidence="19">
        <text>L-seryl-[protein] + ATP = O-phospho-L-seryl-[protein] + ADP + H(+)</text>
        <dbReference type="Rhea" id="RHEA:17989"/>
        <dbReference type="Rhea" id="RHEA-COMP:9863"/>
        <dbReference type="Rhea" id="RHEA-COMP:11604"/>
        <dbReference type="ChEBI" id="CHEBI:15378"/>
        <dbReference type="ChEBI" id="CHEBI:29999"/>
        <dbReference type="ChEBI" id="CHEBI:30616"/>
        <dbReference type="ChEBI" id="CHEBI:83421"/>
        <dbReference type="ChEBI" id="CHEBI:456216"/>
        <dbReference type="EC" id="2.7.11.1"/>
    </reaction>
</comment>
<dbReference type="InterPro" id="IPR013210">
    <property type="entry name" value="LRR_N_plant-typ"/>
</dbReference>
<dbReference type="FunFam" id="3.80.10.10:FF:000041">
    <property type="entry name" value="LRR receptor-like serine/threonine-protein kinase ERECTA"/>
    <property type="match status" value="1"/>
</dbReference>
<reference evidence="24" key="1">
    <citation type="journal article" date="2023" name="Nat. Commun.">
        <title>Diploid and tetraploid genomes of Acorus and the evolution of monocots.</title>
        <authorList>
            <person name="Ma L."/>
            <person name="Liu K.W."/>
            <person name="Li Z."/>
            <person name="Hsiao Y.Y."/>
            <person name="Qi Y."/>
            <person name="Fu T."/>
            <person name="Tang G.D."/>
            <person name="Zhang D."/>
            <person name="Sun W.H."/>
            <person name="Liu D.K."/>
            <person name="Li Y."/>
            <person name="Chen G.Z."/>
            <person name="Liu X.D."/>
            <person name="Liao X.Y."/>
            <person name="Jiang Y.T."/>
            <person name="Yu X."/>
            <person name="Hao Y."/>
            <person name="Huang J."/>
            <person name="Zhao X.W."/>
            <person name="Ke S."/>
            <person name="Chen Y.Y."/>
            <person name="Wu W.L."/>
            <person name="Hsu J.L."/>
            <person name="Lin Y.F."/>
            <person name="Huang M.D."/>
            <person name="Li C.Y."/>
            <person name="Huang L."/>
            <person name="Wang Z.W."/>
            <person name="Zhao X."/>
            <person name="Zhong W.Y."/>
            <person name="Peng D.H."/>
            <person name="Ahmad S."/>
            <person name="Lan S."/>
            <person name="Zhang J.S."/>
            <person name="Tsai W.C."/>
            <person name="Van de Peer Y."/>
            <person name="Liu Z.J."/>
        </authorList>
    </citation>
    <scope>NUCLEOTIDE SEQUENCE</scope>
    <source>
        <strain evidence="24">CP</strain>
    </source>
</reference>
<evidence type="ECO:0000256" key="19">
    <source>
        <dbReference type="ARBA" id="ARBA00048679"/>
    </source>
</evidence>
<reference evidence="24" key="2">
    <citation type="submission" date="2023-06" db="EMBL/GenBank/DDBJ databases">
        <authorList>
            <person name="Ma L."/>
            <person name="Liu K.-W."/>
            <person name="Li Z."/>
            <person name="Hsiao Y.-Y."/>
            <person name="Qi Y."/>
            <person name="Fu T."/>
            <person name="Tang G."/>
            <person name="Zhang D."/>
            <person name="Sun W.-H."/>
            <person name="Liu D.-K."/>
            <person name="Li Y."/>
            <person name="Chen G.-Z."/>
            <person name="Liu X.-D."/>
            <person name="Liao X.-Y."/>
            <person name="Jiang Y.-T."/>
            <person name="Yu X."/>
            <person name="Hao Y."/>
            <person name="Huang J."/>
            <person name="Zhao X.-W."/>
            <person name="Ke S."/>
            <person name="Chen Y.-Y."/>
            <person name="Wu W.-L."/>
            <person name="Hsu J.-L."/>
            <person name="Lin Y.-F."/>
            <person name="Huang M.-D."/>
            <person name="Li C.-Y."/>
            <person name="Huang L."/>
            <person name="Wang Z.-W."/>
            <person name="Zhao X."/>
            <person name="Zhong W.-Y."/>
            <person name="Peng D.-H."/>
            <person name="Ahmad S."/>
            <person name="Lan S."/>
            <person name="Zhang J.-S."/>
            <person name="Tsai W.-C."/>
            <person name="Van De Peer Y."/>
            <person name="Liu Z.-J."/>
        </authorList>
    </citation>
    <scope>NUCLEOTIDE SEQUENCE</scope>
    <source>
        <strain evidence="24">CP</strain>
        <tissue evidence="24">Leaves</tissue>
    </source>
</reference>
<dbReference type="Pfam" id="PF08263">
    <property type="entry name" value="LRRNT_2"/>
    <property type="match status" value="1"/>
</dbReference>
<evidence type="ECO:0000256" key="7">
    <source>
        <dbReference type="ARBA" id="ARBA00022679"/>
    </source>
</evidence>
<evidence type="ECO:0000256" key="22">
    <source>
        <dbReference type="SAM" id="SignalP"/>
    </source>
</evidence>
<keyword evidence="11 20" id="KW-0547">Nucleotide-binding</keyword>
<keyword evidence="16 24" id="KW-0675">Receptor</keyword>
<dbReference type="Pfam" id="PF00069">
    <property type="entry name" value="Pkinase"/>
    <property type="match status" value="1"/>
</dbReference>
<dbReference type="GO" id="GO:0099402">
    <property type="term" value="P:plant organ development"/>
    <property type="evidence" value="ECO:0007669"/>
    <property type="project" value="UniProtKB-ARBA"/>
</dbReference>
<feature type="signal peptide" evidence="22">
    <location>
        <begin position="1"/>
        <end position="20"/>
    </location>
</feature>
<dbReference type="GO" id="GO:0009653">
    <property type="term" value="P:anatomical structure morphogenesis"/>
    <property type="evidence" value="ECO:0007669"/>
    <property type="project" value="UniProtKB-ARBA"/>
</dbReference>
<evidence type="ECO:0000256" key="15">
    <source>
        <dbReference type="ARBA" id="ARBA00023136"/>
    </source>
</evidence>
<dbReference type="InterPro" id="IPR011009">
    <property type="entry name" value="Kinase-like_dom_sf"/>
</dbReference>
<dbReference type="GO" id="GO:0004674">
    <property type="term" value="F:protein serine/threonine kinase activity"/>
    <property type="evidence" value="ECO:0007669"/>
    <property type="project" value="UniProtKB-KW"/>
</dbReference>
<feature type="chain" id="PRO_5043406860" description="non-specific serine/threonine protein kinase" evidence="22">
    <location>
        <begin position="21"/>
        <end position="869"/>
    </location>
</feature>
<protein>
    <recommendedName>
        <fullName evidence="3">non-specific serine/threonine protein kinase</fullName>
        <ecNumber evidence="3">2.7.11.1</ecNumber>
    </recommendedName>
</protein>
<keyword evidence="5" id="KW-0597">Phosphoprotein</keyword>
<comment type="caution">
    <text evidence="24">The sequence shown here is derived from an EMBL/GenBank/DDBJ whole genome shotgun (WGS) entry which is preliminary data.</text>
</comment>
<evidence type="ECO:0000256" key="5">
    <source>
        <dbReference type="ARBA" id="ARBA00022553"/>
    </source>
</evidence>
<keyword evidence="9 22" id="KW-0732">Signal</keyword>
<dbReference type="PROSITE" id="PS00109">
    <property type="entry name" value="PROTEIN_KINASE_TYR"/>
    <property type="match status" value="1"/>
</dbReference>
<dbReference type="Gene3D" id="3.80.10.10">
    <property type="entry name" value="Ribonuclease Inhibitor"/>
    <property type="match status" value="3"/>
</dbReference>
<dbReference type="PROSITE" id="PS51450">
    <property type="entry name" value="LRR"/>
    <property type="match status" value="3"/>
</dbReference>
<proteinExistence type="predicted"/>
<keyword evidence="25" id="KW-1185">Reference proteome</keyword>
<comment type="subcellular location">
    <subcellularLocation>
        <location evidence="1">Cell membrane</location>
        <topology evidence="1">Single-pass membrane protein</topology>
    </subcellularLocation>
    <subcellularLocation>
        <location evidence="2">Membrane</location>
        <topology evidence="2">Single-pass type I membrane protein</topology>
    </subcellularLocation>
</comment>
<evidence type="ECO:0000256" key="8">
    <source>
        <dbReference type="ARBA" id="ARBA00022692"/>
    </source>
</evidence>
<dbReference type="PRINTS" id="PR00019">
    <property type="entry name" value="LEURICHRPT"/>
</dbReference>
<keyword evidence="12 24" id="KW-0418">Kinase</keyword>
<dbReference type="GO" id="GO:0005524">
    <property type="term" value="F:ATP binding"/>
    <property type="evidence" value="ECO:0007669"/>
    <property type="project" value="UniProtKB-UniRule"/>
</dbReference>
<dbReference type="SMART" id="SM00365">
    <property type="entry name" value="LRR_SD22"/>
    <property type="match status" value="5"/>
</dbReference>
<keyword evidence="8 21" id="KW-0812">Transmembrane</keyword>
<dbReference type="InterPro" id="IPR025875">
    <property type="entry name" value="Leu-rich_rpt_4"/>
</dbReference>
<evidence type="ECO:0000256" key="1">
    <source>
        <dbReference type="ARBA" id="ARBA00004162"/>
    </source>
</evidence>
<keyword evidence="7" id="KW-0808">Transferase</keyword>
<evidence type="ECO:0000256" key="9">
    <source>
        <dbReference type="ARBA" id="ARBA00022729"/>
    </source>
</evidence>
<dbReference type="Gene3D" id="1.10.510.10">
    <property type="entry name" value="Transferase(Phosphotransferase) domain 1"/>
    <property type="match status" value="1"/>
</dbReference>
<dbReference type="Pfam" id="PF13855">
    <property type="entry name" value="LRR_8"/>
    <property type="match status" value="2"/>
</dbReference>
<evidence type="ECO:0000256" key="14">
    <source>
        <dbReference type="ARBA" id="ARBA00022989"/>
    </source>
</evidence>
<evidence type="ECO:0000256" key="3">
    <source>
        <dbReference type="ARBA" id="ARBA00012513"/>
    </source>
</evidence>
<evidence type="ECO:0000256" key="12">
    <source>
        <dbReference type="ARBA" id="ARBA00022777"/>
    </source>
</evidence>
<dbReference type="SMART" id="SM00369">
    <property type="entry name" value="LRR_TYP"/>
    <property type="match status" value="8"/>
</dbReference>
<evidence type="ECO:0000256" key="21">
    <source>
        <dbReference type="SAM" id="Phobius"/>
    </source>
</evidence>
<evidence type="ECO:0000256" key="10">
    <source>
        <dbReference type="ARBA" id="ARBA00022737"/>
    </source>
</evidence>
<dbReference type="EC" id="2.7.11.1" evidence="3"/>
<dbReference type="InterPro" id="IPR008266">
    <property type="entry name" value="Tyr_kinase_AS"/>
</dbReference>
<dbReference type="InterPro" id="IPR051420">
    <property type="entry name" value="Ser_Thr_Kinases_DiverseReg"/>
</dbReference>
<dbReference type="InterPro" id="IPR017441">
    <property type="entry name" value="Protein_kinase_ATP_BS"/>
</dbReference>
<keyword evidence="15 21" id="KW-0472">Membrane</keyword>
<feature type="binding site" evidence="20">
    <location>
        <position position="614"/>
    </location>
    <ligand>
        <name>ATP</name>
        <dbReference type="ChEBI" id="CHEBI:30616"/>
    </ligand>
</feature>
<organism evidence="24 25">
    <name type="scientific">Acorus calamus</name>
    <name type="common">Sweet flag</name>
    <dbReference type="NCBI Taxonomy" id="4465"/>
    <lineage>
        <taxon>Eukaryota</taxon>
        <taxon>Viridiplantae</taxon>
        <taxon>Streptophyta</taxon>
        <taxon>Embryophyta</taxon>
        <taxon>Tracheophyta</taxon>
        <taxon>Spermatophyta</taxon>
        <taxon>Magnoliopsida</taxon>
        <taxon>Liliopsida</taxon>
        <taxon>Acoraceae</taxon>
        <taxon>Acorus</taxon>
    </lineage>
</organism>